<comment type="caution">
    <text evidence="1">The sequence shown here is derived from an EMBL/GenBank/DDBJ whole genome shotgun (WGS) entry which is preliminary data.</text>
</comment>
<evidence type="ECO:0000313" key="2">
    <source>
        <dbReference type="Proteomes" id="UP000029055"/>
    </source>
</evidence>
<dbReference type="AlphaFoldDB" id="A0A087EA00"/>
<reference evidence="1 2" key="1">
    <citation type="submission" date="2014-03" db="EMBL/GenBank/DDBJ databases">
        <title>Genomics of Bifidobacteria.</title>
        <authorList>
            <person name="Ventura M."/>
            <person name="Milani C."/>
            <person name="Lugli G.A."/>
        </authorList>
    </citation>
    <scope>NUCLEOTIDE SEQUENCE [LARGE SCALE GENOMIC DNA]</scope>
    <source>
        <strain evidence="1 2">LMG 11597</strain>
    </source>
</reference>
<dbReference type="Gene3D" id="3.40.50.360">
    <property type="match status" value="1"/>
</dbReference>
<organism evidence="1 2">
    <name type="scientific">Bifidobacterium subtile</name>
    <dbReference type="NCBI Taxonomy" id="77635"/>
    <lineage>
        <taxon>Bacteria</taxon>
        <taxon>Bacillati</taxon>
        <taxon>Actinomycetota</taxon>
        <taxon>Actinomycetes</taxon>
        <taxon>Bifidobacteriales</taxon>
        <taxon>Bifidobacteriaceae</taxon>
        <taxon>Bifidobacterium</taxon>
    </lineage>
</organism>
<sequence>MGTLVIVESHFGNTWTIGEAVASAFPDATLLRIDNAPKRIDPSVNLLILGAPTHAFTLSSADSRASALERKTAGAQAARSGGFRASATGLREWIAEASIPSTTKVLTFDTCVAGAGPLFGRAAKKAIKSLAASGVNARYGATFWVTGADQLRSEETERAAAWARGLKAEE</sequence>
<dbReference type="OrthoDB" id="3253043at2"/>
<dbReference type="Proteomes" id="UP000029055">
    <property type="component" value="Unassembled WGS sequence"/>
</dbReference>
<name>A0A087EA00_9BIFI</name>
<dbReference type="SUPFAM" id="SSF52218">
    <property type="entry name" value="Flavoproteins"/>
    <property type="match status" value="1"/>
</dbReference>
<evidence type="ECO:0000313" key="1">
    <source>
        <dbReference type="EMBL" id="KFJ04601.1"/>
    </source>
</evidence>
<dbReference type="EMBL" id="JGZR01000003">
    <property type="protein sequence ID" value="KFJ04601.1"/>
    <property type="molecule type" value="Genomic_DNA"/>
</dbReference>
<accession>A0A087EA00</accession>
<dbReference type="RefSeq" id="WP_024462789.1">
    <property type="nucleotide sequence ID" value="NZ_CP062939.1"/>
</dbReference>
<dbReference type="InterPro" id="IPR029039">
    <property type="entry name" value="Flavoprotein-like_sf"/>
</dbReference>
<keyword evidence="2" id="KW-1185">Reference proteome</keyword>
<gene>
    <name evidence="1" type="ORF">BISU_0608</name>
</gene>
<dbReference type="STRING" id="77635.BISU_0608"/>
<protein>
    <submittedName>
        <fullName evidence="1">Flavodoxin</fullName>
    </submittedName>
</protein>
<proteinExistence type="predicted"/>
<dbReference type="eggNOG" id="COG0716">
    <property type="taxonomic scope" value="Bacteria"/>
</dbReference>